<dbReference type="InterPro" id="IPR016169">
    <property type="entry name" value="FAD-bd_PCMH_sub2"/>
</dbReference>
<keyword evidence="3" id="KW-0285">Flavoprotein</keyword>
<dbReference type="Pfam" id="PF08031">
    <property type="entry name" value="BBE"/>
    <property type="match status" value="1"/>
</dbReference>
<organism evidence="7">
    <name type="scientific">Sinomonas puerhi</name>
    <dbReference type="NCBI Taxonomy" id="3238584"/>
    <lineage>
        <taxon>Bacteria</taxon>
        <taxon>Bacillati</taxon>
        <taxon>Actinomycetota</taxon>
        <taxon>Actinomycetes</taxon>
        <taxon>Micrococcales</taxon>
        <taxon>Micrococcaceae</taxon>
        <taxon>Sinomonas</taxon>
    </lineage>
</organism>
<dbReference type="InterPro" id="IPR016167">
    <property type="entry name" value="FAD-bd_PCMH_sub1"/>
</dbReference>
<dbReference type="EMBL" id="CP163302">
    <property type="protein sequence ID" value="XDP45350.1"/>
    <property type="molecule type" value="Genomic_DNA"/>
</dbReference>
<evidence type="ECO:0000256" key="1">
    <source>
        <dbReference type="ARBA" id="ARBA00001974"/>
    </source>
</evidence>
<dbReference type="PROSITE" id="PS51387">
    <property type="entry name" value="FAD_PCMH"/>
    <property type="match status" value="1"/>
</dbReference>
<gene>
    <name evidence="7" type="ORF">AB5L97_19140</name>
</gene>
<evidence type="ECO:0000256" key="3">
    <source>
        <dbReference type="ARBA" id="ARBA00022630"/>
    </source>
</evidence>
<dbReference type="InterPro" id="IPR006093">
    <property type="entry name" value="Oxy_OxRdtase_FAD_BS"/>
</dbReference>
<keyword evidence="4" id="KW-0274">FAD</keyword>
<dbReference type="Gene3D" id="3.30.43.10">
    <property type="entry name" value="Uridine Diphospho-n-acetylenolpyruvylglucosamine Reductase, domain 2"/>
    <property type="match status" value="1"/>
</dbReference>
<name>A0AB39L2Z9_9MICC</name>
<dbReference type="InterPro" id="IPR050416">
    <property type="entry name" value="FAD-linked_Oxidoreductase"/>
</dbReference>
<dbReference type="InterPro" id="IPR016166">
    <property type="entry name" value="FAD-bd_PCMH"/>
</dbReference>
<dbReference type="GO" id="GO:0016491">
    <property type="term" value="F:oxidoreductase activity"/>
    <property type="evidence" value="ECO:0007669"/>
    <property type="project" value="UniProtKB-KW"/>
</dbReference>
<dbReference type="InterPro" id="IPR006094">
    <property type="entry name" value="Oxid_FAD_bind_N"/>
</dbReference>
<proteinExistence type="inferred from homology"/>
<dbReference type="KEGG" id="spue:AB5L97_19140"/>
<dbReference type="Pfam" id="PF01565">
    <property type="entry name" value="FAD_binding_4"/>
    <property type="match status" value="1"/>
</dbReference>
<dbReference type="Gene3D" id="3.40.462.20">
    <property type="match status" value="1"/>
</dbReference>
<protein>
    <submittedName>
        <fullName evidence="7">FAD-binding oxidoreductase</fullName>
    </submittedName>
</protein>
<feature type="domain" description="FAD-binding PCMH-type" evidence="6">
    <location>
        <begin position="35"/>
        <end position="205"/>
    </location>
</feature>
<evidence type="ECO:0000313" key="7">
    <source>
        <dbReference type="EMBL" id="XDP45350.1"/>
    </source>
</evidence>
<dbReference type="SUPFAM" id="SSF56176">
    <property type="entry name" value="FAD-binding/transporter-associated domain-like"/>
    <property type="match status" value="1"/>
</dbReference>
<dbReference type="PROSITE" id="PS00862">
    <property type="entry name" value="OX2_COVAL_FAD"/>
    <property type="match status" value="1"/>
</dbReference>
<evidence type="ECO:0000256" key="2">
    <source>
        <dbReference type="ARBA" id="ARBA00005466"/>
    </source>
</evidence>
<sequence>MPVDFSRLQSRSRGRVVLPDSPDYDGVRQVWNASIQRHPAAILQCAGAADVREGVRFAAEQGLTLAVRAGGHNVAGLGTCDDGLVLDLRALQGVRIDPAAKRARVQAGVTWGVFDHEAQAFGLATPGGVMSTTGIAGFTLGGGFGWISRRHGTASDNLRSVDIVTASGDARTVDAESDPELFWGLRGGGGNFGVATSFEYALHDVGPEVIAGPLIYPIDQAHDVLSGWAAAIGGLRDEAMSVAVLRTAPPDPPFPEHLWGQPVLSLSLMWIGAPKDAESALAPLRSLGRPAVDAFGPKPYTAFQKAQDRYWAPGAENYWKADYLTGLDDAAVGTLVEAGKSFTSPASDIKIVGFGGVLARTPEDFSAYGNRSAAALVNINTRWNASTPIVDHVGWTRDLWDQLHRLATGVYVNFLGQEGANRVFEAYGAEKFRRLTALKATWDPENFFHVNQNIPPRP</sequence>
<evidence type="ECO:0000256" key="4">
    <source>
        <dbReference type="ARBA" id="ARBA00022827"/>
    </source>
</evidence>
<dbReference type="AlphaFoldDB" id="A0AB39L2Z9"/>
<dbReference type="InterPro" id="IPR012951">
    <property type="entry name" value="BBE"/>
</dbReference>
<evidence type="ECO:0000256" key="5">
    <source>
        <dbReference type="ARBA" id="ARBA00023002"/>
    </source>
</evidence>
<dbReference type="GO" id="GO:0071949">
    <property type="term" value="F:FAD binding"/>
    <property type="evidence" value="ECO:0007669"/>
    <property type="project" value="InterPro"/>
</dbReference>
<dbReference type="Gene3D" id="3.30.465.10">
    <property type="match status" value="1"/>
</dbReference>
<comment type="cofactor">
    <cofactor evidence="1">
        <name>FAD</name>
        <dbReference type="ChEBI" id="CHEBI:57692"/>
    </cofactor>
</comment>
<keyword evidence="5" id="KW-0560">Oxidoreductase</keyword>
<dbReference type="PANTHER" id="PTHR42973">
    <property type="entry name" value="BINDING OXIDOREDUCTASE, PUTATIVE (AFU_ORTHOLOGUE AFUA_1G17690)-RELATED"/>
    <property type="match status" value="1"/>
</dbReference>
<reference evidence="7" key="1">
    <citation type="submission" date="2024-07" db="EMBL/GenBank/DDBJ databases">
        <authorList>
            <person name="fu j."/>
        </authorList>
    </citation>
    <scope>NUCLEOTIDE SEQUENCE</scope>
    <source>
        <strain evidence="7">P10A9</strain>
    </source>
</reference>
<accession>A0AB39L2Z9</accession>
<comment type="similarity">
    <text evidence="2">Belongs to the oxygen-dependent FAD-linked oxidoreductase family.</text>
</comment>
<dbReference type="InterPro" id="IPR036318">
    <property type="entry name" value="FAD-bd_PCMH-like_sf"/>
</dbReference>
<evidence type="ECO:0000259" key="6">
    <source>
        <dbReference type="PROSITE" id="PS51387"/>
    </source>
</evidence>
<dbReference type="RefSeq" id="WP_369045894.1">
    <property type="nucleotide sequence ID" value="NZ_CP163302.1"/>
</dbReference>
<dbReference type="PANTHER" id="PTHR42973:SF39">
    <property type="entry name" value="FAD-BINDING PCMH-TYPE DOMAIN-CONTAINING PROTEIN"/>
    <property type="match status" value="1"/>
</dbReference>